<dbReference type="Proteomes" id="UP000321405">
    <property type="component" value="Unassembled WGS sequence"/>
</dbReference>
<reference evidence="3 4" key="1">
    <citation type="submission" date="2019-07" db="EMBL/GenBank/DDBJ databases">
        <title>Whole genome shotgun sequence of Swaminathania salitolerans NBRC 104436.</title>
        <authorList>
            <person name="Hosoyama A."/>
            <person name="Uohara A."/>
            <person name="Ohji S."/>
            <person name="Ichikawa N."/>
        </authorList>
    </citation>
    <scope>NUCLEOTIDE SEQUENCE [LARGE SCALE GENOMIC DNA]</scope>
    <source>
        <strain evidence="3 4">NBRC 104436</strain>
    </source>
</reference>
<dbReference type="EMBL" id="BJVC01000001">
    <property type="protein sequence ID" value="GEL01243.1"/>
    <property type="molecule type" value="Genomic_DNA"/>
</dbReference>
<dbReference type="Pfam" id="PF04296">
    <property type="entry name" value="YlxR"/>
    <property type="match status" value="1"/>
</dbReference>
<protein>
    <recommendedName>
        <fullName evidence="2">YlxR domain-containing protein</fullName>
    </recommendedName>
</protein>
<dbReference type="AlphaFoldDB" id="A0A511BN10"/>
<feature type="domain" description="YlxR" evidence="2">
    <location>
        <begin position="1"/>
        <end position="61"/>
    </location>
</feature>
<dbReference type="InterPro" id="IPR007393">
    <property type="entry name" value="YlxR_dom"/>
</dbReference>
<name>A0A511BN10_9PROT</name>
<feature type="compositionally biased region" description="Basic and acidic residues" evidence="1">
    <location>
        <begin position="172"/>
        <end position="185"/>
    </location>
</feature>
<evidence type="ECO:0000256" key="1">
    <source>
        <dbReference type="SAM" id="MobiDB-lite"/>
    </source>
</evidence>
<feature type="region of interest" description="Disordered" evidence="1">
    <location>
        <begin position="166"/>
        <end position="185"/>
    </location>
</feature>
<dbReference type="SUPFAM" id="SSF64376">
    <property type="entry name" value="YlxR-like"/>
    <property type="match status" value="1"/>
</dbReference>
<evidence type="ECO:0000313" key="4">
    <source>
        <dbReference type="Proteomes" id="UP000321405"/>
    </source>
</evidence>
<sequence length="185" mass="19799">MLRFVIAPDGTVTPDLAARLPGRGIWLSARRDVLDTARTRHLFSRAARQPVKVPEDIAQAVVSGLEARLVQGLGLARRAGQALCGFVKCREWIAAGKAGIVIQGSGGSPDELRRLISGNGNLPVLTLPARVLATAFGREHAVYAVVARGALAQRLMAEHERFSGLTDGLVPEPRDERLGREQAGI</sequence>
<dbReference type="Gene3D" id="3.30.1330.30">
    <property type="match status" value="1"/>
</dbReference>
<dbReference type="InterPro" id="IPR029064">
    <property type="entry name" value="Ribosomal_eL30-like_sf"/>
</dbReference>
<dbReference type="InterPro" id="IPR035931">
    <property type="entry name" value="YlxR-like_sf"/>
</dbReference>
<comment type="caution">
    <text evidence="3">The sequence shown here is derived from an EMBL/GenBank/DDBJ whole genome shotgun (WGS) entry which is preliminary data.</text>
</comment>
<organism evidence="3 4">
    <name type="scientific">Swaminathania salitolerans</name>
    <dbReference type="NCBI Taxonomy" id="182838"/>
    <lineage>
        <taxon>Bacteria</taxon>
        <taxon>Pseudomonadati</taxon>
        <taxon>Pseudomonadota</taxon>
        <taxon>Alphaproteobacteria</taxon>
        <taxon>Acetobacterales</taxon>
        <taxon>Acetobacteraceae</taxon>
        <taxon>Swaminathania</taxon>
    </lineage>
</organism>
<gene>
    <name evidence="3" type="ORF">SSA02_04060</name>
</gene>
<evidence type="ECO:0000313" key="3">
    <source>
        <dbReference type="EMBL" id="GEL01243.1"/>
    </source>
</evidence>
<dbReference type="SUPFAM" id="SSF55315">
    <property type="entry name" value="L30e-like"/>
    <property type="match status" value="1"/>
</dbReference>
<accession>A0A511BN10</accession>
<dbReference type="Gene3D" id="3.30.1230.10">
    <property type="entry name" value="YlxR-like"/>
    <property type="match status" value="1"/>
</dbReference>
<keyword evidence="4" id="KW-1185">Reference proteome</keyword>
<proteinExistence type="predicted"/>
<evidence type="ECO:0000259" key="2">
    <source>
        <dbReference type="Pfam" id="PF04296"/>
    </source>
</evidence>